<sequence length="173" mass="18084">MLKLPKARRVATALAATTIAMAGLTATAADANAATRQPACGWINIGSPGNYTLEGSYAGQVEQEYNTCNGTVMAHWQWSTGYRNAHPYASVDVQAVSWGNYPEVTDQASDLNAIDNQNVYSGGTNIHNANPDEWFAYALVTGDDGASCRYAAGGSVHAYANGSDPVAASPSSC</sequence>
<evidence type="ECO:0000256" key="1">
    <source>
        <dbReference type="SAM" id="SignalP"/>
    </source>
</evidence>
<feature type="chain" id="PRO_5038534820" description="Peptidase inhibitor family I36" evidence="1">
    <location>
        <begin position="23"/>
        <end position="173"/>
    </location>
</feature>
<gene>
    <name evidence="2" type="ORF">SAMN05414137_104388</name>
</gene>
<proteinExistence type="predicted"/>
<feature type="signal peptide" evidence="1">
    <location>
        <begin position="1"/>
        <end position="22"/>
    </location>
</feature>
<organism evidence="2 3">
    <name type="scientific">Streptacidiphilus jiangxiensis</name>
    <dbReference type="NCBI Taxonomy" id="235985"/>
    <lineage>
        <taxon>Bacteria</taxon>
        <taxon>Bacillati</taxon>
        <taxon>Actinomycetota</taxon>
        <taxon>Actinomycetes</taxon>
        <taxon>Kitasatosporales</taxon>
        <taxon>Streptomycetaceae</taxon>
        <taxon>Streptacidiphilus</taxon>
    </lineage>
</organism>
<dbReference type="Proteomes" id="UP000183015">
    <property type="component" value="Unassembled WGS sequence"/>
</dbReference>
<name>A0A1H7L862_STRJI</name>
<accession>A0A1H7L862</accession>
<dbReference type="EMBL" id="FOAZ01000004">
    <property type="protein sequence ID" value="SEK95159.1"/>
    <property type="molecule type" value="Genomic_DNA"/>
</dbReference>
<dbReference type="OrthoDB" id="3853470at2"/>
<evidence type="ECO:0000313" key="2">
    <source>
        <dbReference type="EMBL" id="SEK95159.1"/>
    </source>
</evidence>
<evidence type="ECO:0008006" key="4">
    <source>
        <dbReference type="Google" id="ProtNLM"/>
    </source>
</evidence>
<dbReference type="AlphaFoldDB" id="A0A1H7L862"/>
<keyword evidence="1" id="KW-0732">Signal</keyword>
<dbReference type="RefSeq" id="WP_042441483.1">
    <property type="nucleotide sequence ID" value="NZ_BBPN01000001.1"/>
</dbReference>
<dbReference type="eggNOG" id="ENOG5031YRT">
    <property type="taxonomic scope" value="Bacteria"/>
</dbReference>
<reference evidence="3" key="1">
    <citation type="submission" date="2016-10" db="EMBL/GenBank/DDBJ databases">
        <authorList>
            <person name="Varghese N."/>
        </authorList>
    </citation>
    <scope>NUCLEOTIDE SEQUENCE [LARGE SCALE GENOMIC DNA]</scope>
    <source>
        <strain evidence="3">DSM 45096 / BCRC 16803 / CGMCC 4.1857 / CIP 109030 / JCM 12277 / KCTC 19219 / NBRC 100920 / 33214</strain>
    </source>
</reference>
<evidence type="ECO:0000313" key="3">
    <source>
        <dbReference type="Proteomes" id="UP000183015"/>
    </source>
</evidence>
<keyword evidence="3" id="KW-1185">Reference proteome</keyword>
<protein>
    <recommendedName>
        <fullName evidence="4">Peptidase inhibitor family I36</fullName>
    </recommendedName>
</protein>